<protein>
    <recommendedName>
        <fullName evidence="6">Leucine rich repeat containing 18a</fullName>
    </recommendedName>
</protein>
<evidence type="ECO:0000313" key="4">
    <source>
        <dbReference type="EMBL" id="KAJ8418171.1"/>
    </source>
</evidence>
<keyword evidence="1" id="KW-0433">Leucine-rich repeat</keyword>
<dbReference type="PANTHER" id="PTHR48051">
    <property type="match status" value="1"/>
</dbReference>
<evidence type="ECO:0000256" key="1">
    <source>
        <dbReference type="ARBA" id="ARBA00022614"/>
    </source>
</evidence>
<dbReference type="EMBL" id="JAINUG010000002">
    <property type="protein sequence ID" value="KAJ8418171.1"/>
    <property type="molecule type" value="Genomic_DNA"/>
</dbReference>
<dbReference type="Gene3D" id="3.80.10.10">
    <property type="entry name" value="Ribonuclease Inhibitor"/>
    <property type="match status" value="1"/>
</dbReference>
<keyword evidence="2" id="KW-0677">Repeat</keyword>
<dbReference type="PANTHER" id="PTHR48051:SF42">
    <property type="entry name" value="LEUCINE-RICH REPEAT-CONTAINING PROTEIN 18-LIKE"/>
    <property type="match status" value="1"/>
</dbReference>
<evidence type="ECO:0000256" key="2">
    <source>
        <dbReference type="ARBA" id="ARBA00022737"/>
    </source>
</evidence>
<comment type="caution">
    <text evidence="4">The sequence shown here is derived from an EMBL/GenBank/DDBJ whole genome shotgun (WGS) entry which is preliminary data.</text>
</comment>
<dbReference type="AlphaFoldDB" id="A0AAD7TBZ6"/>
<name>A0AAD7TBZ6_9TELE</name>
<dbReference type="SUPFAM" id="SSF52058">
    <property type="entry name" value="L domain-like"/>
    <property type="match status" value="1"/>
</dbReference>
<dbReference type="Pfam" id="PF00560">
    <property type="entry name" value="LRR_1"/>
    <property type="match status" value="1"/>
</dbReference>
<dbReference type="PROSITE" id="PS51450">
    <property type="entry name" value="LRR"/>
    <property type="match status" value="1"/>
</dbReference>
<dbReference type="InterPro" id="IPR032675">
    <property type="entry name" value="LRR_dom_sf"/>
</dbReference>
<proteinExistence type="predicted"/>
<evidence type="ECO:0008006" key="6">
    <source>
        <dbReference type="Google" id="ProtNLM"/>
    </source>
</evidence>
<feature type="region of interest" description="Disordered" evidence="3">
    <location>
        <begin position="248"/>
        <end position="273"/>
    </location>
</feature>
<accession>A0AAD7TBZ6</accession>
<dbReference type="InterPro" id="IPR003591">
    <property type="entry name" value="Leu-rich_rpt_typical-subtyp"/>
</dbReference>
<dbReference type="InterPro" id="IPR001611">
    <property type="entry name" value="Leu-rich_rpt"/>
</dbReference>
<dbReference type="GO" id="GO:0005737">
    <property type="term" value="C:cytoplasm"/>
    <property type="evidence" value="ECO:0007669"/>
    <property type="project" value="TreeGrafter"/>
</dbReference>
<reference evidence="4" key="1">
    <citation type="journal article" date="2023" name="Science">
        <title>Genome structures resolve the early diversification of teleost fishes.</title>
        <authorList>
            <person name="Parey E."/>
            <person name="Louis A."/>
            <person name="Montfort J."/>
            <person name="Bouchez O."/>
            <person name="Roques C."/>
            <person name="Iampietro C."/>
            <person name="Lluch J."/>
            <person name="Castinel A."/>
            <person name="Donnadieu C."/>
            <person name="Desvignes T."/>
            <person name="Floi Bucao C."/>
            <person name="Jouanno E."/>
            <person name="Wen M."/>
            <person name="Mejri S."/>
            <person name="Dirks R."/>
            <person name="Jansen H."/>
            <person name="Henkel C."/>
            <person name="Chen W.J."/>
            <person name="Zahm M."/>
            <person name="Cabau C."/>
            <person name="Klopp C."/>
            <person name="Thompson A.W."/>
            <person name="Robinson-Rechavi M."/>
            <person name="Braasch I."/>
            <person name="Lecointre G."/>
            <person name="Bobe J."/>
            <person name="Postlethwait J.H."/>
            <person name="Berthelot C."/>
            <person name="Roest Crollius H."/>
            <person name="Guiguen Y."/>
        </authorList>
    </citation>
    <scope>NUCLEOTIDE SEQUENCE</scope>
    <source>
        <strain evidence="4">NC1722</strain>
    </source>
</reference>
<sequence>MAAGKRKASKVKITLKIAKKSLRLTADGKRRLDLSKRGIDTFPKCILKLSDVDELDLSRNGLRKIPESIERFVNLRWLDLHSNQIEQLPGTIGNLQNLQHLNLCNNRLGSGAGLPAEIGALRSLRSLNLGMNHMASLPHAVTGLSELRELGLFDNMLAELPEGFANLPHLRKINTKRNPVTPSDGDGADGGGRRAERLYLLNESSLCEGCHRMSRGESDRPIGVTHFPGLSTPNSVAWDTQDLWRMKTPAQSKQRGNDEPQRGAQLWARNHRV</sequence>
<keyword evidence="5" id="KW-1185">Reference proteome</keyword>
<gene>
    <name evidence="4" type="ORF">AAFF_G00138800</name>
</gene>
<dbReference type="Proteomes" id="UP001221898">
    <property type="component" value="Unassembled WGS sequence"/>
</dbReference>
<dbReference type="Pfam" id="PF13855">
    <property type="entry name" value="LRR_8"/>
    <property type="match status" value="1"/>
</dbReference>
<organism evidence="4 5">
    <name type="scientific">Aldrovandia affinis</name>
    <dbReference type="NCBI Taxonomy" id="143900"/>
    <lineage>
        <taxon>Eukaryota</taxon>
        <taxon>Metazoa</taxon>
        <taxon>Chordata</taxon>
        <taxon>Craniata</taxon>
        <taxon>Vertebrata</taxon>
        <taxon>Euteleostomi</taxon>
        <taxon>Actinopterygii</taxon>
        <taxon>Neopterygii</taxon>
        <taxon>Teleostei</taxon>
        <taxon>Notacanthiformes</taxon>
        <taxon>Halosauridae</taxon>
        <taxon>Aldrovandia</taxon>
    </lineage>
</organism>
<dbReference type="SMART" id="SM00369">
    <property type="entry name" value="LRR_TYP"/>
    <property type="match status" value="5"/>
</dbReference>
<dbReference type="InterPro" id="IPR050216">
    <property type="entry name" value="LRR_domain-containing"/>
</dbReference>
<evidence type="ECO:0000256" key="3">
    <source>
        <dbReference type="SAM" id="MobiDB-lite"/>
    </source>
</evidence>
<evidence type="ECO:0000313" key="5">
    <source>
        <dbReference type="Proteomes" id="UP001221898"/>
    </source>
</evidence>